<dbReference type="Proteomes" id="UP000298390">
    <property type="component" value="Unassembled WGS sequence"/>
</dbReference>
<dbReference type="SUPFAM" id="SSF53335">
    <property type="entry name" value="S-adenosyl-L-methionine-dependent methyltransferases"/>
    <property type="match status" value="1"/>
</dbReference>
<dbReference type="GO" id="GO:0008757">
    <property type="term" value="F:S-adenosylmethionine-dependent methyltransferase activity"/>
    <property type="evidence" value="ECO:0007669"/>
    <property type="project" value="UniProtKB-ARBA"/>
</dbReference>
<dbReference type="CDD" id="cd02440">
    <property type="entry name" value="AdoMet_MTases"/>
    <property type="match status" value="1"/>
</dbReference>
<dbReference type="Pfam" id="PF10294">
    <property type="entry name" value="Methyltransf_16"/>
    <property type="match status" value="1"/>
</dbReference>
<name>A0A4Y9Z1M7_9APHY</name>
<dbReference type="Gene3D" id="3.40.50.150">
    <property type="entry name" value="Vaccinia Virus protein VP39"/>
    <property type="match status" value="1"/>
</dbReference>
<dbReference type="AlphaFoldDB" id="A0A4Y9Z1M7"/>
<gene>
    <name evidence="1" type="ORF">EVJ58_g1029</name>
</gene>
<accession>A0A4Y9Z1M7</accession>
<dbReference type="InterPro" id="IPR029063">
    <property type="entry name" value="SAM-dependent_MTases_sf"/>
</dbReference>
<sequence length="395" mass="42791">MTVLSAPTSHLPPIGKIQKFSAEDLTKAVRYLRLIYNPDVRGIRRIDRTRQKHRSDLLSASLKPGSRPSTDPSLEALRSDTFERAYAIRWLTALVSQVYQLLEFADEDLHGGLSDLEDLLQQASALLAICAGTASAGTITRTFRFQNGDTPIEVQLTDVPLENQDYPTVGAQTWGSACLLAEMLVEDPGVFGLGSPPTGVRVLELGAGTGLVSVALGKLLNAKGCCAGTVLATDFHPSVLANLENNLAANFPPPNLQSVSVSSHCLDWAKFPALQDPSAPFDQPFDLIFGADIIYEAEHVRWVKNCVEKLLRKPSSPSVDVRPAFHLIIPLRPTHTLESSAVEEVYPFASEGAMDGGLVTLSKDVVVCEASGDVRSRSGTIEEVEYVHYAIGWCP</sequence>
<reference evidence="1 2" key="1">
    <citation type="submission" date="2019-01" db="EMBL/GenBank/DDBJ databases">
        <title>Genome sequencing of the rare red list fungi Fomitopsis rosea.</title>
        <authorList>
            <person name="Buettner E."/>
            <person name="Kellner H."/>
        </authorList>
    </citation>
    <scope>NUCLEOTIDE SEQUENCE [LARGE SCALE GENOMIC DNA]</scope>
    <source>
        <strain evidence="1 2">DSM 105464</strain>
    </source>
</reference>
<organism evidence="1 2">
    <name type="scientific">Rhodofomes roseus</name>
    <dbReference type="NCBI Taxonomy" id="34475"/>
    <lineage>
        <taxon>Eukaryota</taxon>
        <taxon>Fungi</taxon>
        <taxon>Dikarya</taxon>
        <taxon>Basidiomycota</taxon>
        <taxon>Agaricomycotina</taxon>
        <taxon>Agaricomycetes</taxon>
        <taxon>Polyporales</taxon>
        <taxon>Rhodofomes</taxon>
    </lineage>
</organism>
<evidence type="ECO:0000313" key="2">
    <source>
        <dbReference type="Proteomes" id="UP000298390"/>
    </source>
</evidence>
<dbReference type="InterPro" id="IPR019410">
    <property type="entry name" value="Methyltransf_16"/>
</dbReference>
<dbReference type="PANTHER" id="PTHR14614">
    <property type="entry name" value="HEPATOCELLULAR CARCINOMA-ASSOCIATED ANTIGEN"/>
    <property type="match status" value="1"/>
</dbReference>
<proteinExistence type="predicted"/>
<protein>
    <submittedName>
        <fullName evidence="1">Uncharacterized protein</fullName>
    </submittedName>
</protein>
<evidence type="ECO:0000313" key="1">
    <source>
        <dbReference type="EMBL" id="TFY68422.1"/>
    </source>
</evidence>
<dbReference type="STRING" id="34475.A0A4Y9Z1M7"/>
<comment type="caution">
    <text evidence="1">The sequence shown here is derived from an EMBL/GenBank/DDBJ whole genome shotgun (WGS) entry which is preliminary data.</text>
</comment>
<dbReference type="EMBL" id="SEKV01000031">
    <property type="protein sequence ID" value="TFY68422.1"/>
    <property type="molecule type" value="Genomic_DNA"/>
</dbReference>